<dbReference type="PROSITE" id="PS51177">
    <property type="entry name" value="LUMAZINE_BIND"/>
    <property type="match status" value="1"/>
</dbReference>
<sequence>MKGIVDTTVTTITGFKDRGEDWWQTIAVPSGYEQYFFEKGAVTLVGVGLTVAAVNDEVGTFGVTIVLATYRRTTLSEKPVGDSCTSKPTSSRTTSNVVGRLRQRSLRTDSTGEGRRSQGQETQRSGRSLMTDPSPARTHSEPSSVS</sequence>
<dbReference type="InterPro" id="IPR023366">
    <property type="entry name" value="ATP_synth_asu-like_sf"/>
</dbReference>
<name>A0ABD6AXF4_9EURY</name>
<dbReference type="SUPFAM" id="SSF63380">
    <property type="entry name" value="Riboflavin synthase domain-like"/>
    <property type="match status" value="1"/>
</dbReference>
<feature type="compositionally biased region" description="Basic and acidic residues" evidence="2">
    <location>
        <begin position="106"/>
        <end position="118"/>
    </location>
</feature>
<feature type="compositionally biased region" description="Polar residues" evidence="2">
    <location>
        <begin position="83"/>
        <end position="97"/>
    </location>
</feature>
<organism evidence="4 5">
    <name type="scientific">Halomarina rubra</name>
    <dbReference type="NCBI Taxonomy" id="2071873"/>
    <lineage>
        <taxon>Archaea</taxon>
        <taxon>Methanobacteriati</taxon>
        <taxon>Methanobacteriota</taxon>
        <taxon>Stenosarchaea group</taxon>
        <taxon>Halobacteria</taxon>
        <taxon>Halobacteriales</taxon>
        <taxon>Natronomonadaceae</taxon>
        <taxon>Halomarina</taxon>
    </lineage>
</organism>
<dbReference type="EMBL" id="JBHUDC010000007">
    <property type="protein sequence ID" value="MFD1514296.1"/>
    <property type="molecule type" value="Genomic_DNA"/>
</dbReference>
<evidence type="ECO:0000313" key="4">
    <source>
        <dbReference type="EMBL" id="MFD1514296.1"/>
    </source>
</evidence>
<dbReference type="InterPro" id="IPR017938">
    <property type="entry name" value="Riboflavin_synthase-like_b-brl"/>
</dbReference>
<feature type="domain" description="Lumazine-binding" evidence="3">
    <location>
        <begin position="1"/>
        <end position="99"/>
    </location>
</feature>
<dbReference type="Pfam" id="PF00677">
    <property type="entry name" value="Lum_binding"/>
    <property type="match status" value="1"/>
</dbReference>
<proteinExistence type="predicted"/>
<evidence type="ECO:0000256" key="2">
    <source>
        <dbReference type="SAM" id="MobiDB-lite"/>
    </source>
</evidence>
<comment type="caution">
    <text evidence="4">The sequence shown here is derived from an EMBL/GenBank/DDBJ whole genome shotgun (WGS) entry which is preliminary data.</text>
</comment>
<feature type="repeat" description="Lumazine-binding" evidence="1">
    <location>
        <begin position="1"/>
        <end position="99"/>
    </location>
</feature>
<feature type="compositionally biased region" description="Polar residues" evidence="2">
    <location>
        <begin position="119"/>
        <end position="128"/>
    </location>
</feature>
<evidence type="ECO:0000259" key="3">
    <source>
        <dbReference type="PROSITE" id="PS51177"/>
    </source>
</evidence>
<feature type="region of interest" description="Disordered" evidence="2">
    <location>
        <begin position="77"/>
        <end position="146"/>
    </location>
</feature>
<dbReference type="Proteomes" id="UP001597187">
    <property type="component" value="Unassembled WGS sequence"/>
</dbReference>
<evidence type="ECO:0000256" key="1">
    <source>
        <dbReference type="PROSITE-ProRule" id="PRU00524"/>
    </source>
</evidence>
<dbReference type="Gene3D" id="2.40.30.20">
    <property type="match status" value="1"/>
</dbReference>
<gene>
    <name evidence="4" type="ORF">ACFSBT_13520</name>
</gene>
<accession>A0ABD6AXF4</accession>
<protein>
    <recommendedName>
        <fullName evidence="3">Lumazine-binding domain-containing protein</fullName>
    </recommendedName>
</protein>
<dbReference type="RefSeq" id="WP_250874269.1">
    <property type="nucleotide sequence ID" value="NZ_JALXFV010000007.1"/>
</dbReference>
<evidence type="ECO:0000313" key="5">
    <source>
        <dbReference type="Proteomes" id="UP001597187"/>
    </source>
</evidence>
<reference evidence="4 5" key="1">
    <citation type="journal article" date="2019" name="Int. J. Syst. Evol. Microbiol.">
        <title>The Global Catalogue of Microorganisms (GCM) 10K type strain sequencing project: providing services to taxonomists for standard genome sequencing and annotation.</title>
        <authorList>
            <consortium name="The Broad Institute Genomics Platform"/>
            <consortium name="The Broad Institute Genome Sequencing Center for Infectious Disease"/>
            <person name="Wu L."/>
            <person name="Ma J."/>
        </authorList>
    </citation>
    <scope>NUCLEOTIDE SEQUENCE [LARGE SCALE GENOMIC DNA]</scope>
    <source>
        <strain evidence="4 5">CGMCC 1.12563</strain>
    </source>
</reference>
<keyword evidence="5" id="KW-1185">Reference proteome</keyword>
<dbReference type="InterPro" id="IPR026017">
    <property type="entry name" value="Lumazine-bd_dom"/>
</dbReference>
<dbReference type="AlphaFoldDB" id="A0ABD6AXF4"/>